<sequence length="497" mass="55998">MDGESMNANIREKLKNVLLVVLVLMTVLLLYFLWGSKSLESFIFNSNENTHYEVMTSKQVILPDQIILGRGNEDYLLAGASKESLWNDEILGAFREFSKGTNILVEEITEEKYKAAMAYPSLTAVFSYNLPFADFCQQFDINQAQGYDNISSVTEICFSEGSAEGTFLYDGSKGKYYWLLGNKSTEVVKQAESIFAQEQPVIYFPLKMYLGAEGTNDTLIPVESPEGLVPVDYRIDMAAAEKDTIESLAQFYFGETLDFIRKLEESNGKIIYMYGYGQKVLVINPVEGSIEYKEEIKSAGSEPQSFFQSLDTALGYIGAHGGFKTDSGETINPYLKSAMSIDDKKNSYRFVFSFKIEKNKVFYQENLPVIIEVQDGQVSYYRRELLDFDQEQGAERSEAKRISAINMLAMNYDYILSKAGLKLEPEREETAFEDVADQIDNLYIGYLKPSAESTDQVAADKGKSLQLIPVWVVEAKGTLLYFDLYDGQPRGGTQAVQ</sequence>
<reference evidence="3 4" key="1">
    <citation type="submission" date="2020-02" db="EMBL/GenBank/DDBJ databases">
        <authorList>
            <person name="Kim Y.B."/>
            <person name="Roh S.W."/>
        </authorList>
    </citation>
    <scope>NUCLEOTIDE SEQUENCE [LARGE SCALE GENOMIC DNA]</scope>
    <source>
        <strain evidence="3 4">DSM 103574</strain>
    </source>
</reference>
<organism evidence="3 4">
    <name type="scientific">Aminipila butyrica</name>
    <dbReference type="NCBI Taxonomy" id="433296"/>
    <lineage>
        <taxon>Bacteria</taxon>
        <taxon>Bacillati</taxon>
        <taxon>Bacillota</taxon>
        <taxon>Clostridia</taxon>
        <taxon>Peptostreptococcales</taxon>
        <taxon>Anaerovoracaceae</taxon>
        <taxon>Aminipila</taxon>
    </lineage>
</organism>
<feature type="transmembrane region" description="Helical" evidence="1">
    <location>
        <begin position="16"/>
        <end position="34"/>
    </location>
</feature>
<dbReference type="Pfam" id="PF07435">
    <property type="entry name" value="YycH"/>
    <property type="match status" value="1"/>
</dbReference>
<name>A0A858BQW6_9FIRM</name>
<proteinExistence type="predicted"/>
<keyword evidence="4" id="KW-1185">Reference proteome</keyword>
<evidence type="ECO:0000259" key="2">
    <source>
        <dbReference type="Pfam" id="PF07435"/>
    </source>
</evidence>
<dbReference type="RefSeq" id="WP_163064827.1">
    <property type="nucleotide sequence ID" value="NZ_CP048649.1"/>
</dbReference>
<dbReference type="InterPro" id="IPR009996">
    <property type="entry name" value="YycH"/>
</dbReference>
<feature type="domain" description="Regulatory protein YycH" evidence="2">
    <location>
        <begin position="12"/>
        <end position="480"/>
    </location>
</feature>
<keyword evidence="1" id="KW-0812">Transmembrane</keyword>
<dbReference type="Proteomes" id="UP000466848">
    <property type="component" value="Chromosome"/>
</dbReference>
<accession>A0A858BQW6</accession>
<evidence type="ECO:0000313" key="4">
    <source>
        <dbReference type="Proteomes" id="UP000466848"/>
    </source>
</evidence>
<gene>
    <name evidence="3" type="ORF">Ami103574_00655</name>
</gene>
<dbReference type="EMBL" id="CP048649">
    <property type="protein sequence ID" value="QIB67907.1"/>
    <property type="molecule type" value="Genomic_DNA"/>
</dbReference>
<keyword evidence="1" id="KW-0472">Membrane</keyword>
<keyword evidence="1" id="KW-1133">Transmembrane helix</keyword>
<dbReference type="KEGG" id="abut:Ami103574_00655"/>
<dbReference type="InterPro" id="IPR042274">
    <property type="entry name" value="YycH/YycI_2"/>
</dbReference>
<evidence type="ECO:0000313" key="3">
    <source>
        <dbReference type="EMBL" id="QIB67907.1"/>
    </source>
</evidence>
<protein>
    <recommendedName>
        <fullName evidence="2">Regulatory protein YycH domain-containing protein</fullName>
    </recommendedName>
</protein>
<evidence type="ECO:0000256" key="1">
    <source>
        <dbReference type="SAM" id="Phobius"/>
    </source>
</evidence>
<dbReference type="Gene3D" id="3.30.310.160">
    <property type="entry name" value="YycH protein, domain 2"/>
    <property type="match status" value="1"/>
</dbReference>
<dbReference type="AlphaFoldDB" id="A0A858BQW6"/>